<dbReference type="GO" id="GO:0004674">
    <property type="term" value="F:protein serine/threonine kinase activity"/>
    <property type="evidence" value="ECO:0007669"/>
    <property type="project" value="UniProtKB-EC"/>
</dbReference>
<evidence type="ECO:0000256" key="9">
    <source>
        <dbReference type="ARBA" id="ARBA00023136"/>
    </source>
</evidence>
<dbReference type="Pfam" id="PF12799">
    <property type="entry name" value="LRR_4"/>
    <property type="match status" value="1"/>
</dbReference>
<dbReference type="GO" id="GO:0005886">
    <property type="term" value="C:plasma membrane"/>
    <property type="evidence" value="ECO:0007669"/>
    <property type="project" value="UniProtKB-SubCell"/>
</dbReference>
<dbReference type="EMBL" id="NKXS01008445">
    <property type="protein sequence ID" value="PIM98379.1"/>
    <property type="molecule type" value="Genomic_DNA"/>
</dbReference>
<dbReference type="Proteomes" id="UP000231279">
    <property type="component" value="Unassembled WGS sequence"/>
</dbReference>
<dbReference type="FunFam" id="3.80.10.10:FF:001678">
    <property type="entry name" value="Calmodulin-binding receptor kinase CaMRLK"/>
    <property type="match status" value="1"/>
</dbReference>
<dbReference type="InterPro" id="IPR025875">
    <property type="entry name" value="Leu-rich_rpt_4"/>
</dbReference>
<dbReference type="GO" id="GO:0051707">
    <property type="term" value="P:response to other organism"/>
    <property type="evidence" value="ECO:0007669"/>
    <property type="project" value="UniProtKB-ARBA"/>
</dbReference>
<dbReference type="EC" id="2.7.11.1" evidence="13"/>
<evidence type="ECO:0000256" key="7">
    <source>
        <dbReference type="ARBA" id="ARBA00022737"/>
    </source>
</evidence>
<evidence type="ECO:0000256" key="4">
    <source>
        <dbReference type="ARBA" id="ARBA00022614"/>
    </source>
</evidence>
<dbReference type="GO" id="GO:0006952">
    <property type="term" value="P:defense response"/>
    <property type="evidence" value="ECO:0007669"/>
    <property type="project" value="UniProtKB-ARBA"/>
</dbReference>
<dbReference type="InterPro" id="IPR032675">
    <property type="entry name" value="LRR_dom_sf"/>
</dbReference>
<dbReference type="Pfam" id="PF13855">
    <property type="entry name" value="LRR_8"/>
    <property type="match status" value="1"/>
</dbReference>
<keyword evidence="13" id="KW-0808">Transferase</keyword>
<evidence type="ECO:0000256" key="2">
    <source>
        <dbReference type="ARBA" id="ARBA00009592"/>
    </source>
</evidence>
<evidence type="ECO:0000256" key="8">
    <source>
        <dbReference type="ARBA" id="ARBA00022989"/>
    </source>
</evidence>
<keyword evidence="3" id="KW-1003">Cell membrane</keyword>
<dbReference type="SMART" id="SM00369">
    <property type="entry name" value="LRR_TYP"/>
    <property type="match status" value="8"/>
</dbReference>
<keyword evidence="9 12" id="KW-0472">Membrane</keyword>
<dbReference type="InterPro" id="IPR003591">
    <property type="entry name" value="Leu-rich_rpt_typical-subtyp"/>
</dbReference>
<feature type="transmembrane region" description="Helical" evidence="12">
    <location>
        <begin position="800"/>
        <end position="817"/>
    </location>
</feature>
<protein>
    <submittedName>
        <fullName evidence="13">Leucine-rich repeat protein</fullName>
        <ecNumber evidence="13">2.7.11.1</ecNumber>
    </submittedName>
</protein>
<dbReference type="Pfam" id="PF00560">
    <property type="entry name" value="LRR_1"/>
    <property type="match status" value="7"/>
</dbReference>
<evidence type="ECO:0000256" key="1">
    <source>
        <dbReference type="ARBA" id="ARBA00004251"/>
    </source>
</evidence>
<keyword evidence="7" id="KW-0677">Repeat</keyword>
<dbReference type="PANTHER" id="PTHR48063">
    <property type="entry name" value="LRR RECEPTOR-LIKE KINASE"/>
    <property type="match status" value="1"/>
</dbReference>
<dbReference type="STRING" id="429701.A0A2G9G0E4"/>
<dbReference type="FunFam" id="3.80.10.10:FF:000111">
    <property type="entry name" value="LRR receptor-like serine/threonine-protein kinase ERECTA"/>
    <property type="match status" value="1"/>
</dbReference>
<keyword evidence="6" id="KW-0732">Signal</keyword>
<feature type="compositionally biased region" description="Polar residues" evidence="11">
    <location>
        <begin position="672"/>
        <end position="684"/>
    </location>
</feature>
<evidence type="ECO:0000256" key="12">
    <source>
        <dbReference type="SAM" id="Phobius"/>
    </source>
</evidence>
<dbReference type="FunFam" id="3.80.10.10:FF:000041">
    <property type="entry name" value="LRR receptor-like serine/threonine-protein kinase ERECTA"/>
    <property type="match status" value="1"/>
</dbReference>
<dbReference type="PRINTS" id="PR00019">
    <property type="entry name" value="LEURICHRPT"/>
</dbReference>
<evidence type="ECO:0000256" key="10">
    <source>
        <dbReference type="ARBA" id="ARBA00023180"/>
    </source>
</evidence>
<dbReference type="PANTHER" id="PTHR48063:SF101">
    <property type="entry name" value="LRR RECEPTOR-LIKE SERINE_THREONINE-PROTEIN KINASE FLS2"/>
    <property type="match status" value="1"/>
</dbReference>
<dbReference type="OrthoDB" id="8731593at2759"/>
<dbReference type="SMART" id="SM00365">
    <property type="entry name" value="LRR_SD22"/>
    <property type="match status" value="5"/>
</dbReference>
<dbReference type="AlphaFoldDB" id="A0A2G9G0E4"/>
<keyword evidence="14" id="KW-1185">Reference proteome</keyword>
<proteinExistence type="inferred from homology"/>
<organism evidence="13 14">
    <name type="scientific">Handroanthus impetiginosus</name>
    <dbReference type="NCBI Taxonomy" id="429701"/>
    <lineage>
        <taxon>Eukaryota</taxon>
        <taxon>Viridiplantae</taxon>
        <taxon>Streptophyta</taxon>
        <taxon>Embryophyta</taxon>
        <taxon>Tracheophyta</taxon>
        <taxon>Spermatophyta</taxon>
        <taxon>Magnoliopsida</taxon>
        <taxon>eudicotyledons</taxon>
        <taxon>Gunneridae</taxon>
        <taxon>Pentapetalae</taxon>
        <taxon>asterids</taxon>
        <taxon>lamiids</taxon>
        <taxon>Lamiales</taxon>
        <taxon>Bignoniaceae</taxon>
        <taxon>Crescentiina</taxon>
        <taxon>Tabebuia alliance</taxon>
        <taxon>Handroanthus</taxon>
    </lineage>
</organism>
<evidence type="ECO:0000256" key="6">
    <source>
        <dbReference type="ARBA" id="ARBA00022729"/>
    </source>
</evidence>
<evidence type="ECO:0000313" key="13">
    <source>
        <dbReference type="EMBL" id="PIM98379.1"/>
    </source>
</evidence>
<dbReference type="InterPro" id="IPR046956">
    <property type="entry name" value="RLP23-like"/>
</dbReference>
<keyword evidence="10" id="KW-0325">Glycoprotein</keyword>
<reference evidence="14" key="1">
    <citation type="journal article" date="2018" name="Gigascience">
        <title>Genome assembly of the Pink Ipe (Handroanthus impetiginosus, Bignoniaceae), a highly valued, ecologically keystone Neotropical timber forest tree.</title>
        <authorList>
            <person name="Silva-Junior O.B."/>
            <person name="Grattapaglia D."/>
            <person name="Novaes E."/>
            <person name="Collevatti R.G."/>
        </authorList>
    </citation>
    <scope>NUCLEOTIDE SEQUENCE [LARGE SCALE GENOMIC DNA]</scope>
    <source>
        <strain evidence="14">cv. UFG-1</strain>
    </source>
</reference>
<evidence type="ECO:0000256" key="11">
    <source>
        <dbReference type="SAM" id="MobiDB-lite"/>
    </source>
</evidence>
<feature type="transmembrane region" description="Helical" evidence="12">
    <location>
        <begin position="699"/>
        <end position="720"/>
    </location>
</feature>
<comment type="similarity">
    <text evidence="2">Belongs to the RLP family.</text>
</comment>
<keyword evidence="4" id="KW-0433">Leucine-rich repeat</keyword>
<evidence type="ECO:0000256" key="3">
    <source>
        <dbReference type="ARBA" id="ARBA00022475"/>
    </source>
</evidence>
<dbReference type="InterPro" id="IPR001611">
    <property type="entry name" value="Leu-rich_rpt"/>
</dbReference>
<feature type="region of interest" description="Disordered" evidence="11">
    <location>
        <begin position="663"/>
        <end position="689"/>
    </location>
</feature>
<sequence>MATNWLQLISKLTFIKELRLHNALLEIPPPLLPLITRSAHLAILDLSGNYLDRPLTLLPWFSNFSSFLTSIDFSWNGIQGPIPHVFQDMVSLKHLDLSGNNLQGGIPKFFGNMSNLVHLDLNKNNLMGEFPQLVMNLSGPTQEKLEYLDLSGNSVSGSFSNISKFSSLRELKLRENLLNGTIPEGFLQLPYLLVLDLSSNQLTGPVPDLSLSSSLKQLSLDNNMFKEISLESFGCLSKLEDLWIGSNLLEDLKEAHMFNLSRLRILDLSLNSFLTLKFNPHRVPPFQLEYLSLRECKLEQQFPLCLKTQRQIVYIDISNVGISDIIPSWFGSIAPRLMYMNASSNQMYGAFPNFSFSTTISFKGSSLSHFHPIGTILDLSRNKISDNHFSGRIPALFGSLRSLSLLHLRNNNFSGEVPTSMGNCTMLRMIDLGENKLTGKIPAWIGHDYSQLQVLILRSNEFHDKVPSSLCKLACIQILDLSSNRISGAIPECVDNWNAMTGDIYYRPPTIMMGYKFPVGGRFYTLNYSYLESSYFMWKGKEVKHTKGLVNLIDLSNNNLEGKIPSVITKLVSLVGLNFSRNNLTGSILPSIGQLKELNFLDFSRNQLSGSVPTSLSDLSSLGVLNLSYNNLSGRIPQSKQALTFDELAYLGNSGLCGKPLNKSCPGDEARQNPSSSSDLNNAKNKGEPEDDTIITEGFYIAMGLGFIVGFWGIFGSVLFNKELRCALFKGFDSLTDFVYIRMELSKAYLLRHFQNQLALIKLPIMFRLSFSNTNIRASCMQVISPAAAPRNYLSSRSHLVGCLSYLGNFVIFLFSSPHGNFRKPLYSSHRNSHKVALLAG</sequence>
<dbReference type="Gene3D" id="3.80.10.10">
    <property type="entry name" value="Ribonuclease Inhibitor"/>
    <property type="match status" value="3"/>
</dbReference>
<comment type="subcellular location">
    <subcellularLocation>
        <location evidence="1">Cell membrane</location>
        <topology evidence="1">Single-pass type I membrane protein</topology>
    </subcellularLocation>
</comment>
<name>A0A2G9G0E4_9LAMI</name>
<gene>
    <name evidence="13" type="ORF">CDL12_29142</name>
</gene>
<evidence type="ECO:0000256" key="5">
    <source>
        <dbReference type="ARBA" id="ARBA00022692"/>
    </source>
</evidence>
<comment type="caution">
    <text evidence="13">The sequence shown here is derived from an EMBL/GenBank/DDBJ whole genome shotgun (WGS) entry which is preliminary data.</text>
</comment>
<keyword evidence="8 12" id="KW-1133">Transmembrane helix</keyword>
<keyword evidence="5 12" id="KW-0812">Transmembrane</keyword>
<dbReference type="SUPFAM" id="SSF52058">
    <property type="entry name" value="L domain-like"/>
    <property type="match status" value="2"/>
</dbReference>
<accession>A0A2G9G0E4</accession>
<evidence type="ECO:0000313" key="14">
    <source>
        <dbReference type="Proteomes" id="UP000231279"/>
    </source>
</evidence>